<dbReference type="SMART" id="SM00587">
    <property type="entry name" value="CHK"/>
    <property type="match status" value="1"/>
</dbReference>
<proteinExistence type="predicted"/>
<dbReference type="InterPro" id="IPR004119">
    <property type="entry name" value="EcKL"/>
</dbReference>
<reference evidence="2" key="1">
    <citation type="submission" date="2022-01" db="EMBL/GenBank/DDBJ databases">
        <authorList>
            <person name="King R."/>
        </authorList>
    </citation>
    <scope>NUCLEOTIDE SEQUENCE</scope>
</reference>
<name>A0A9N9X094_PHACE</name>
<protein>
    <recommendedName>
        <fullName evidence="1">CHK kinase-like domain-containing protein</fullName>
    </recommendedName>
</protein>
<reference evidence="2" key="2">
    <citation type="submission" date="2022-10" db="EMBL/GenBank/DDBJ databases">
        <authorList>
            <consortium name="ENA_rothamsted_submissions"/>
            <consortium name="culmorum"/>
            <person name="King R."/>
        </authorList>
    </citation>
    <scope>NUCLEOTIDE SEQUENCE</scope>
</reference>
<evidence type="ECO:0000259" key="1">
    <source>
        <dbReference type="SMART" id="SM00587"/>
    </source>
</evidence>
<evidence type="ECO:0000313" key="2">
    <source>
        <dbReference type="EMBL" id="CAG9813169.1"/>
    </source>
</evidence>
<dbReference type="PANTHER" id="PTHR11012:SF30">
    <property type="entry name" value="PROTEIN KINASE-LIKE DOMAIN-CONTAINING"/>
    <property type="match status" value="1"/>
</dbReference>
<dbReference type="OrthoDB" id="190089at2759"/>
<dbReference type="SUPFAM" id="SSF56112">
    <property type="entry name" value="Protein kinase-like (PK-like)"/>
    <property type="match status" value="1"/>
</dbReference>
<accession>A0A9N9X094</accession>
<dbReference type="InterPro" id="IPR015897">
    <property type="entry name" value="CHK_kinase-like"/>
</dbReference>
<dbReference type="Gene3D" id="3.90.1200.10">
    <property type="match status" value="1"/>
</dbReference>
<dbReference type="Proteomes" id="UP001153737">
    <property type="component" value="Chromosome 1"/>
</dbReference>
<gene>
    <name evidence="2" type="ORF">PHAECO_LOCUS1435</name>
</gene>
<sequence>MLDKETEKEIFSLVEQSVEDENFRKYAIDLRSILHNGSVDFIRLVIYGRDNNNFIKEMDLIVKVIETKSAVRMGIIRSLRRAFRREIFIYQKLFPMMEQFQRQKYAEYPFERTLLVCYRTIETEDGKLAIMFNDLKKLHFTHLNPRKPMSINNMKFVLTQYARFHAVCFALRDQRNGLFEEELQKFDRIDKDTFTEETIINMIESGITTTIKTLTDTNQLELRQKFVNFTERGISRILEDVLSNIPEEWVIIHGDGWNENFVFQHKDDKKEIPSELCIFNWQFSTIHSPVLDLALFLYFVSSKEELLQFDELVRFYHEHLCLVLSSLGSDPKQLFPFSTVIDHWKKFSSYALLLVATGLPGICARQPETMSLLPDEDLYKERISAVIEHYFRTIEG</sequence>
<dbReference type="EMBL" id="OU896707">
    <property type="protein sequence ID" value="CAG9813169.1"/>
    <property type="molecule type" value="Genomic_DNA"/>
</dbReference>
<feature type="domain" description="CHK kinase-like" evidence="1">
    <location>
        <begin position="130"/>
        <end position="326"/>
    </location>
</feature>
<keyword evidence="3" id="KW-1185">Reference proteome</keyword>
<evidence type="ECO:0000313" key="3">
    <source>
        <dbReference type="Proteomes" id="UP001153737"/>
    </source>
</evidence>
<dbReference type="Pfam" id="PF02958">
    <property type="entry name" value="EcKL"/>
    <property type="match status" value="1"/>
</dbReference>
<dbReference type="PANTHER" id="PTHR11012">
    <property type="entry name" value="PROTEIN KINASE-LIKE DOMAIN-CONTAINING"/>
    <property type="match status" value="1"/>
</dbReference>
<organism evidence="2 3">
    <name type="scientific">Phaedon cochleariae</name>
    <name type="common">Mustard beetle</name>
    <dbReference type="NCBI Taxonomy" id="80249"/>
    <lineage>
        <taxon>Eukaryota</taxon>
        <taxon>Metazoa</taxon>
        <taxon>Ecdysozoa</taxon>
        <taxon>Arthropoda</taxon>
        <taxon>Hexapoda</taxon>
        <taxon>Insecta</taxon>
        <taxon>Pterygota</taxon>
        <taxon>Neoptera</taxon>
        <taxon>Endopterygota</taxon>
        <taxon>Coleoptera</taxon>
        <taxon>Polyphaga</taxon>
        <taxon>Cucujiformia</taxon>
        <taxon>Chrysomeloidea</taxon>
        <taxon>Chrysomelidae</taxon>
        <taxon>Chrysomelinae</taxon>
        <taxon>Chrysomelini</taxon>
        <taxon>Phaedon</taxon>
    </lineage>
</organism>
<dbReference type="InterPro" id="IPR011009">
    <property type="entry name" value="Kinase-like_dom_sf"/>
</dbReference>
<dbReference type="AlphaFoldDB" id="A0A9N9X094"/>